<dbReference type="Proteomes" id="UP001159428">
    <property type="component" value="Unassembled WGS sequence"/>
</dbReference>
<gene>
    <name evidence="3" type="ORF">PMEA_00015669</name>
</gene>
<sequence length="176" mass="19644">MLLLPLYLLVVHTEQDNLFGPKVFVKVLYITPFILLLFLNTAGEEGTEFHGESRWLFATMSAQLFDAIDMIDNVLNGYGNGTPTGLGVGMITLAFGCLLLTAWEFLELTHHSPGSENGAKVYRLIVLILVSLATLIIRVEVYVDYGWRETTPIAKNVIMICISVSELRRFFGQTSL</sequence>
<evidence type="ECO:0000256" key="1">
    <source>
        <dbReference type="ARBA" id="ARBA00007711"/>
    </source>
</evidence>
<comment type="similarity">
    <text evidence="1">Belongs to the TMEM121 family.</text>
</comment>
<dbReference type="Pfam" id="PF14997">
    <property type="entry name" value="CECR6_TMEM121"/>
    <property type="match status" value="1"/>
</dbReference>
<dbReference type="PANTHER" id="PTHR47399:SF1">
    <property type="entry name" value="TRANSMEMBRANE PROTEIN 121B"/>
    <property type="match status" value="1"/>
</dbReference>
<keyword evidence="4" id="KW-1185">Reference proteome</keyword>
<evidence type="ECO:0000313" key="3">
    <source>
        <dbReference type="EMBL" id="CAH3134035.1"/>
    </source>
</evidence>
<feature type="transmembrane region" description="Helical" evidence="2">
    <location>
        <begin position="121"/>
        <end position="141"/>
    </location>
</feature>
<dbReference type="InterPro" id="IPR032776">
    <property type="entry name" value="CECR6/TMEM121"/>
</dbReference>
<feature type="transmembrane region" description="Helical" evidence="2">
    <location>
        <begin position="23"/>
        <end position="43"/>
    </location>
</feature>
<evidence type="ECO:0000256" key="2">
    <source>
        <dbReference type="SAM" id="Phobius"/>
    </source>
</evidence>
<protein>
    <submittedName>
        <fullName evidence="3">Uncharacterized protein</fullName>
    </submittedName>
</protein>
<reference evidence="3 4" key="1">
    <citation type="submission" date="2022-05" db="EMBL/GenBank/DDBJ databases">
        <authorList>
            <consortium name="Genoscope - CEA"/>
            <person name="William W."/>
        </authorList>
    </citation>
    <scope>NUCLEOTIDE SEQUENCE [LARGE SCALE GENOMIC DNA]</scope>
</reference>
<comment type="caution">
    <text evidence="3">The sequence shown here is derived from an EMBL/GenBank/DDBJ whole genome shotgun (WGS) entry which is preliminary data.</text>
</comment>
<dbReference type="AlphaFoldDB" id="A0AAU9X1V3"/>
<accession>A0AAU9X1V3</accession>
<feature type="transmembrane region" description="Helical" evidence="2">
    <location>
        <begin position="87"/>
        <end position="109"/>
    </location>
</feature>
<keyword evidence="2" id="KW-0812">Transmembrane</keyword>
<keyword evidence="2" id="KW-1133">Transmembrane helix</keyword>
<organism evidence="3 4">
    <name type="scientific">Pocillopora meandrina</name>
    <dbReference type="NCBI Taxonomy" id="46732"/>
    <lineage>
        <taxon>Eukaryota</taxon>
        <taxon>Metazoa</taxon>
        <taxon>Cnidaria</taxon>
        <taxon>Anthozoa</taxon>
        <taxon>Hexacorallia</taxon>
        <taxon>Scleractinia</taxon>
        <taxon>Astrocoeniina</taxon>
        <taxon>Pocilloporidae</taxon>
        <taxon>Pocillopora</taxon>
    </lineage>
</organism>
<dbReference type="PANTHER" id="PTHR47399">
    <property type="entry name" value="TRANSMEMBRANE PROTEIN 121B"/>
    <property type="match status" value="1"/>
</dbReference>
<evidence type="ECO:0000313" key="4">
    <source>
        <dbReference type="Proteomes" id="UP001159428"/>
    </source>
</evidence>
<proteinExistence type="inferred from homology"/>
<dbReference type="EMBL" id="CALNXJ010000028">
    <property type="protein sequence ID" value="CAH3134035.1"/>
    <property type="molecule type" value="Genomic_DNA"/>
</dbReference>
<keyword evidence="2" id="KW-0472">Membrane</keyword>
<name>A0AAU9X1V3_9CNID</name>
<dbReference type="InterPro" id="IPR026624">
    <property type="entry name" value="CECR6"/>
</dbReference>